<evidence type="ECO:0000256" key="9">
    <source>
        <dbReference type="PROSITE-ProRule" id="PRU01363"/>
    </source>
</evidence>
<dbReference type="Gene3D" id="3.40.50.150">
    <property type="entry name" value="Vaccinia Virus protein VP39"/>
    <property type="match status" value="1"/>
</dbReference>
<keyword evidence="7" id="KW-0511">Multifunctional enzyme</keyword>
<keyword evidence="4" id="KW-0489">Methyltransferase</keyword>
<dbReference type="CDD" id="cd02440">
    <property type="entry name" value="AdoMet_MTases"/>
    <property type="match status" value="1"/>
</dbReference>
<dbReference type="InterPro" id="IPR023213">
    <property type="entry name" value="CAT-like_dom_sf"/>
</dbReference>
<dbReference type="GO" id="GO:0030639">
    <property type="term" value="P:polyketide biosynthetic process"/>
    <property type="evidence" value="ECO:0007669"/>
    <property type="project" value="UniProtKB-ARBA"/>
</dbReference>
<dbReference type="InterPro" id="IPR016036">
    <property type="entry name" value="Malonyl_transacylase_ACP-bd"/>
</dbReference>
<dbReference type="InterPro" id="IPR050091">
    <property type="entry name" value="PKS_NRPS_Biosynth_Enz"/>
</dbReference>
<dbReference type="Pfam" id="PF00698">
    <property type="entry name" value="Acyl_transf_1"/>
    <property type="match status" value="1"/>
</dbReference>
<feature type="active site" description="Proton donor; for dehydratase activity" evidence="9">
    <location>
        <position position="1141"/>
    </location>
</feature>
<comment type="caution">
    <text evidence="14">The sequence shown here is derived from an EMBL/GenBank/DDBJ whole genome shotgun (WGS) entry which is preliminary data.</text>
</comment>
<dbReference type="InterPro" id="IPR042104">
    <property type="entry name" value="PKS_dehydratase_sf"/>
</dbReference>
<dbReference type="InterPro" id="IPR045851">
    <property type="entry name" value="AMP-bd_C_sf"/>
</dbReference>
<dbReference type="GeneID" id="81594322"/>
<evidence type="ECO:0000256" key="10">
    <source>
        <dbReference type="SAM" id="MobiDB-lite"/>
    </source>
</evidence>
<dbReference type="InterPro" id="IPR020807">
    <property type="entry name" value="PKS_DH"/>
</dbReference>
<dbReference type="SUPFAM" id="SSF52777">
    <property type="entry name" value="CoA-dependent acyltransferases"/>
    <property type="match status" value="2"/>
</dbReference>
<dbReference type="InterPro" id="IPR016035">
    <property type="entry name" value="Acyl_Trfase/lysoPLipase"/>
</dbReference>
<dbReference type="InterPro" id="IPR036736">
    <property type="entry name" value="ACP-like_sf"/>
</dbReference>
<dbReference type="SUPFAM" id="SSF55048">
    <property type="entry name" value="Probable ACP-binding domain of malonyl-CoA ACP transacylase"/>
    <property type="match status" value="1"/>
</dbReference>
<feature type="domain" description="Carrier" evidence="11">
    <location>
        <begin position="2372"/>
        <end position="2453"/>
    </location>
</feature>
<gene>
    <name evidence="14" type="ORF">N7458_000685</name>
</gene>
<feature type="compositionally biased region" description="Polar residues" evidence="10">
    <location>
        <begin position="2464"/>
        <end position="2491"/>
    </location>
</feature>
<evidence type="ECO:0000259" key="11">
    <source>
        <dbReference type="PROSITE" id="PS50075"/>
    </source>
</evidence>
<feature type="domain" description="Carrier" evidence="11">
    <location>
        <begin position="3542"/>
        <end position="3622"/>
    </location>
</feature>
<evidence type="ECO:0000259" key="12">
    <source>
        <dbReference type="PROSITE" id="PS52004"/>
    </source>
</evidence>
<dbReference type="PROSITE" id="PS00455">
    <property type="entry name" value="AMP_BINDING"/>
    <property type="match status" value="1"/>
</dbReference>
<dbReference type="InterPro" id="IPR020806">
    <property type="entry name" value="PKS_PP-bd"/>
</dbReference>
<feature type="region of interest" description="Disordered" evidence="10">
    <location>
        <begin position="2512"/>
        <end position="2553"/>
    </location>
</feature>
<reference evidence="14" key="1">
    <citation type="submission" date="2022-12" db="EMBL/GenBank/DDBJ databases">
        <authorList>
            <person name="Petersen C."/>
        </authorList>
    </citation>
    <scope>NUCLEOTIDE SEQUENCE</scope>
    <source>
        <strain evidence="14">IBT 16125</strain>
    </source>
</reference>
<dbReference type="InterPro" id="IPR013120">
    <property type="entry name" value="FAR_NAD-bd"/>
</dbReference>
<dbReference type="SMART" id="SM00826">
    <property type="entry name" value="PKS_DH"/>
    <property type="match status" value="1"/>
</dbReference>
<evidence type="ECO:0000256" key="4">
    <source>
        <dbReference type="ARBA" id="ARBA00022603"/>
    </source>
</evidence>
<dbReference type="GO" id="GO:1901336">
    <property type="term" value="P:lactone biosynthetic process"/>
    <property type="evidence" value="ECO:0007669"/>
    <property type="project" value="UniProtKB-ARBA"/>
</dbReference>
<accession>A0AAD6G8I9</accession>
<dbReference type="Pfam" id="PF07993">
    <property type="entry name" value="NAD_binding_4"/>
    <property type="match status" value="1"/>
</dbReference>
<dbReference type="Gene3D" id="3.30.559.10">
    <property type="entry name" value="Chloramphenicol acetyltransferase-like domain"/>
    <property type="match status" value="1"/>
</dbReference>
<evidence type="ECO:0000256" key="3">
    <source>
        <dbReference type="ARBA" id="ARBA00022598"/>
    </source>
</evidence>
<dbReference type="Gene3D" id="3.40.47.10">
    <property type="match status" value="1"/>
</dbReference>
<comment type="similarity">
    <text evidence="8">In the C-terminal section; belongs to the NRP synthetase family.</text>
</comment>
<feature type="region of interest" description="C-terminal hotdog fold" evidence="9">
    <location>
        <begin position="1081"/>
        <end position="1234"/>
    </location>
</feature>
<evidence type="ECO:0000256" key="5">
    <source>
        <dbReference type="ARBA" id="ARBA00022679"/>
    </source>
</evidence>
<dbReference type="Gene3D" id="1.10.1200.10">
    <property type="entry name" value="ACP-like"/>
    <property type="match status" value="2"/>
</dbReference>
<dbReference type="PROSITE" id="PS00606">
    <property type="entry name" value="KS3_1"/>
    <property type="match status" value="1"/>
</dbReference>
<evidence type="ECO:0000313" key="14">
    <source>
        <dbReference type="EMBL" id="KAJ5464999.1"/>
    </source>
</evidence>
<dbReference type="PANTHER" id="PTHR43775">
    <property type="entry name" value="FATTY ACID SYNTHASE"/>
    <property type="match status" value="1"/>
</dbReference>
<dbReference type="Pfam" id="PF14765">
    <property type="entry name" value="PS-DH"/>
    <property type="match status" value="1"/>
</dbReference>
<dbReference type="SMART" id="SM00827">
    <property type="entry name" value="PKS_AT"/>
    <property type="match status" value="1"/>
</dbReference>
<name>A0AAD6G8I9_9EURO</name>
<dbReference type="SMART" id="SM00825">
    <property type="entry name" value="PKS_KS"/>
    <property type="match status" value="1"/>
</dbReference>
<dbReference type="Pfam" id="PF00550">
    <property type="entry name" value="PP-binding"/>
    <property type="match status" value="2"/>
</dbReference>
<sequence length="3982" mass="437966">MHSPCQALPEPIAIVGSACRFPGDATSPGKLWELLKEPRDVLTEIPESRFNSKAFYHPDGGHHGTTNVRHSYVLSHDHRLFDAQFFGTKPIEANSIDPQQRLLLETLQGSNTGVYVGLMTNDYADLLGRDVQNLPTYFASGTARSILSNRVSYFFNWHGPSMTIDTACSSSLIALHQAVLSLRNGESNVAVAAGTNLLLGPEQYIAESKLKMLSPTGRSRMWDRDADGYARGDGIAAVVLKTLSAALADGDHIECIVRETGINQDGRTKGITMPNPVAQADLIRETYAKAGLDLSKSGDRPQYFEAHGTGTPAGDPVEAQAISTAFYGPKANYRRTDADEPPLYVGSIKTVIGHTEGTAGLAAVLKASLALQHSIIPPNLLLNELNPAVRPFYDNLQILNAAREWPQVPAETPRRASVNSFGFGGANAHAILESFEQNAVGEGAAVPCASILTPFNFSANSERSLRASLEAYSEYLKAHPHVDLRSLSWTLNCRRSTLPFRLSLAASNASDLVTSLDNAVLSPSDILVASQTSTIKQPKLLAIFTGQGAQWARMGAELLLSSPLAATCIADLDDALNMLPEQDRPSWSLRDEILKDTQSSRIGEALFSQTISTAIQIMLVELLRAAGIQFTAVVGHSSGEIAAAHAAGYISADDAIRIAYYRGWSLQDARDCNGVKGAMMAVGTSFEDAQELCDMPSLEGRICVAASNSSASVTISGDADAIDEAKDIFEDENKFTRLLKVDKAYHSHHMLPCAAPYIVAMQRCAISIQARSDNSTAWISSVYGKNIDDVNDSLTDTYWSNNMINPVMFSQAVSHAVAAFGPFDMALEIGPHPALKGPALQTIQEVSGVLLPYTGILSRGKSDKKSFASSFGALWTHLGEHAVDFAEFERKVSGDDRQPKLLKGLPSYSWDHDRVYWHESRISSTLRVGNEDFHPLLGMKCPDGTDKELRWRNYLHPREIPWLSHHQVQGQIVFPAAGYISAATECLVQQYGLGSIQLIDFQDIIIGQALVLEENSGVEVLFTLTITEKETGSFRASYKCYSAGSNGASSMSLHASAQIHILLGNPDPESLPFRLDIPDNFLHTEEDRFYNFVSELGFGYTGPFRALTGLTRKMDEATGRIIVPPVDQSDQSLVIHPGPLDAAIQSIMLAYSFPGDGCLRSLYLPTKIDRLRINPFGCVDMAGPGMIVPFYACVTDARFAELSGDVDIYSSNGKHTVVQLQGLHTTPLTPLSSSTDVPMFTEMTWAAEQPAGCDRNGGQDWFNEDCAHSVDLERIAHFYLKNLHMSISHKERQQIQWHHYHLLAYAGHCTALVKSGDHPIAKQEWADDTKESISDILSRFTGNIDGKILRSVGEYLPAVVRGEANILDILMRENMLSQFYAETLGMKSYLNEMGRIAGQIGNRYPHINILEIGAGAGEATETILRELDGAFASYTYTDFMDSWLDSAQDRFHQYQSKLAFKVLDIERDVVEQGYAEESYDLVIASLALYATENLQRTLSNIRRLLKPGGYLIILEITDPSVMRLGVVLGGLPGWWQGHQEGRTLSPCVSPDKWNGMMKDAGFSGIDASVQHDTKRLVPFSVMLTQAVDHRMKFLRDPMAMGHQRLDVESLTLIGGKTSLTSTMLSHIKNAVRRHFQTIRCYPELADIGAQELPFMGTVLSLADLDTPALLTMSSETLKGFQALFRQSKNVLWVGYGAQGENPAGNLFRGVQRTIAMEMHHLRIQSLNFASLADVDAGLVGERLLQIVATDIWGKRDQLRGILWYTEPELSFQGGKMFIPRLRMSSRRNDRYNSAKRLIVDAINRKSSSVAISRTESYQVLETETPKVPSSFTDHVEIQITHCLLRSVMVTERDHLFLVAGKGPDDNGYVVTLAENLTSRVHVPASWIITSEDSQDQAVKCLLGIYINLLAHSLVEKIVPGETLAILEPDFSIAGAMTHHGHQRGIRLIYFTTKDTLCSYPWVSIHRHSTRRELSNKIPRNISRLFNVGGDNEVLCLLKSLLPSSCSFETEQSLTRNNSQISALASVDQLASRFKMIFSRADQDYVPVNFNRLPQLSLRDLIETHGFIPQSLITWDHSNLPAQVRPATQVVRFAKNKTYWLVGLTGGLGLSLCQWMARQGARYIAISSRSPKVDEKWIHQMAASGCTVRIFANDITNRTSVYNIHRQIIESMPPIGGVAQGAMVLQDTMFLDLDITRFNSVLQPKVQGSILLDELFSEDSLDFMVFFSSMASLTGNPGQAAYNAANMFMASLAAQRRKRGLAAHAINIGAIVGNGYVTRELNMGQQSYLYKVGHTWMSEQDFQEIFAEGVLSCLKRNDTADICSALRIDDDDSKDWITNPIFQHLVFKSNTLIEGEKKGRTSVMIKARLLEATSNSEVMEALQDGFSIKLQSALQLDPSKATLDMSPDELGVDSLNAVDFRSYFLKELSVDVPVLKIFNAGSIRDLLVFVAGCLPSSFIPNVKENSLDNSPESRPSSQQTSLGPPSTLQSPLSDPDTQRSDEVKTFHLEYMPSVHHPSSTSSASIKAGDSSSDQDEDSSSLTSLENDAMASEKQTVQRIAPMSFGQSRFWFLKSFVQDQTAFNVTPTFELTGRIDVESFSKAVELVAQRHEALRTFFFTDENKRHMQGVWEKSSLRLEHVYIAEKIEVDLATSRMKAHVFNIAEGELMRIQLLSLTPDHHWLLFGFHHINMDGVSFENLWLELEESYEGIAKSHHSLQYLDFTRRQLREYEEGFWTDDLEYWRSQFSILPHPIPLLPFSLLPARPTGSSYASRRTHIRLGVELSNEVENCCRMFKVTPFHFHLTMWQILLHRHLSVDSLCIGLVDSNRTDADILQSVGMFLNLLPMQFSLDSSQSFGEALKATKRASQEAFAHSRVPFDVILSELNVPRSASYSPLFQALYNYRPRTEVSRHFCGCEAEGTLLTTGETSHDLYLDVINLGNGDTLVHLLVQKDLYSLEHAEILLRSYENLVQAFTRNPATKVSWPPLFSEAEIEQGIQAGKEGPEVQNRWSSTLVHRIEDMMDLYPAHVAMREPNGSQLTYSQLRERVAAIANELLDQGTTPGTCVGVFQSPGIDWICSLLAIWRIGAVYLPLDKKVGIERLSLMVTDSNPLVVLTDSTTTSDFAFLRSSAEALNISNTTQPSGSIAPILTTPDQTAIIIYTSGSTGVPKGISLSHSSHLHHIQACSQAWSFPLGTETVLHQSSYAWDMSMYQILLSLCNAATLIIAPNSARGDPVAMTDLIVSEKVTTVLATPTEYLAWLRHSPASLRQSSLALAVSGGEPVTIGLAKGFQSLGKSELKLFNVYGPAEVTLACSTGEVPYTQLNSDSMDLCLGVTTLPNYSVYIVDENMQPLPLGIPGEVVIGGAGVAEGYLDPVLTKASFLPDRYASPFFKSQGWTKVHRTGDRGWLTQDGRLVLLGRISGDNQIKLGGIRINVEEIESTIVQSSEGFISQAIVSVRSVSGDHDGGSFLVAFVILADAEAPETASRLLREILANLPLPHYMRPALIVPISAFPQNTSGKVDRFAVGKIPTSQPVPQIIDDGAITPMEQSIRTLWQDVIPQDIVGLHAIHSKSDFFHVGGSSLSLVDFQARVKAQFGVSVPLYQLFEASTLQGMASRIQNMSSEQSPSPVNWDEEIECLLAELPTIPDFEAPRTPSGTGVVVLTGATGFIGKELLHQLVGDDRVQVIYCLAVRKPLVQLPAIFANPKVHVYHGNLGSPQLGLSDGDASSIFQSADIVIHNGADVSFMKSYQSLKLTNVASTVELVKLALPRRVPFHFISSASVTRFASTESFGEVSVASFSPPAVPQDGYATAKWVSEVYLERVCQSLCLPVWIHRPSSVTGPDAPELDLTSNVLRYCQTTRKIPTSGAWNGVFDFISVGSAAAQIIDAVHLSGSGAAIDGGTRFVYESGEIQVGQHEVQSMMEADAGQGFETVPLAEWVDTAEAAGMSALLGVYLRQAAEGQILLPRLVKDSGQDARNEAR</sequence>
<dbReference type="InterPro" id="IPR057326">
    <property type="entry name" value="KR_dom"/>
</dbReference>
<dbReference type="GO" id="GO:0004312">
    <property type="term" value="F:fatty acid synthase activity"/>
    <property type="evidence" value="ECO:0007669"/>
    <property type="project" value="TreeGrafter"/>
</dbReference>
<dbReference type="SUPFAM" id="SSF53335">
    <property type="entry name" value="S-adenosyl-L-methionine-dependent methyltransferases"/>
    <property type="match status" value="1"/>
</dbReference>
<dbReference type="SMART" id="SM00822">
    <property type="entry name" value="PKS_KR"/>
    <property type="match status" value="1"/>
</dbReference>
<evidence type="ECO:0000256" key="2">
    <source>
        <dbReference type="ARBA" id="ARBA00022553"/>
    </source>
</evidence>
<dbReference type="PANTHER" id="PTHR43775:SF20">
    <property type="entry name" value="HYBRID PKS-NRPS SYNTHETASE APDA"/>
    <property type="match status" value="1"/>
</dbReference>
<keyword evidence="6" id="KW-0677">Repeat</keyword>
<feature type="active site" description="Proton acceptor; for dehydratase activity" evidence="9">
    <location>
        <position position="966"/>
    </location>
</feature>
<dbReference type="InterPro" id="IPR014030">
    <property type="entry name" value="Ketoacyl_synth_N"/>
</dbReference>
<proteinExistence type="inferred from homology"/>
<feature type="domain" description="PKS/mFAS DH" evidence="13">
    <location>
        <begin position="934"/>
        <end position="1234"/>
    </location>
</feature>
<keyword evidence="5" id="KW-0808">Transferase</keyword>
<dbReference type="InterPro" id="IPR000873">
    <property type="entry name" value="AMP-dep_synth/lig_dom"/>
</dbReference>
<dbReference type="InterPro" id="IPR020841">
    <property type="entry name" value="PKS_Beta-ketoAc_synthase_dom"/>
</dbReference>
<dbReference type="GO" id="GO:0031177">
    <property type="term" value="F:phosphopantetheine binding"/>
    <property type="evidence" value="ECO:0007669"/>
    <property type="project" value="InterPro"/>
</dbReference>
<dbReference type="Pfam" id="PF08659">
    <property type="entry name" value="KR"/>
    <property type="match status" value="1"/>
</dbReference>
<feature type="region of interest" description="N-terminal hotdog fold" evidence="9">
    <location>
        <begin position="934"/>
        <end position="1066"/>
    </location>
</feature>
<reference evidence="14" key="2">
    <citation type="journal article" date="2023" name="IMA Fungus">
        <title>Comparative genomic study of the Penicillium genus elucidates a diverse pangenome and 15 lateral gene transfer events.</title>
        <authorList>
            <person name="Petersen C."/>
            <person name="Sorensen T."/>
            <person name="Nielsen M.R."/>
            <person name="Sondergaard T.E."/>
            <person name="Sorensen J.L."/>
            <person name="Fitzpatrick D.A."/>
            <person name="Frisvad J.C."/>
            <person name="Nielsen K.L."/>
        </authorList>
    </citation>
    <scope>NUCLEOTIDE SEQUENCE</scope>
    <source>
        <strain evidence="14">IBT 16125</strain>
    </source>
</reference>
<dbReference type="InterPro" id="IPR009081">
    <property type="entry name" value="PP-bd_ACP"/>
</dbReference>
<feature type="domain" description="Ketosynthase family 3 (KS3)" evidence="12">
    <location>
        <begin position="9"/>
        <end position="434"/>
    </location>
</feature>
<dbReference type="Gene3D" id="3.30.70.3290">
    <property type="match status" value="1"/>
</dbReference>
<dbReference type="Gene3D" id="3.10.129.110">
    <property type="entry name" value="Polyketide synthase dehydratase"/>
    <property type="match status" value="1"/>
</dbReference>
<keyword evidence="2" id="KW-0597">Phosphoprotein</keyword>
<dbReference type="InterPro" id="IPR042099">
    <property type="entry name" value="ANL_N_sf"/>
</dbReference>
<dbReference type="Gene3D" id="3.40.366.10">
    <property type="entry name" value="Malonyl-Coenzyme A Acyl Carrier Protein, domain 2"/>
    <property type="match status" value="1"/>
</dbReference>
<dbReference type="PROSITE" id="PS52004">
    <property type="entry name" value="KS3_2"/>
    <property type="match status" value="1"/>
</dbReference>
<dbReference type="Gene3D" id="3.40.50.12780">
    <property type="entry name" value="N-terminal domain of ligase-like"/>
    <property type="match status" value="1"/>
</dbReference>
<evidence type="ECO:0000256" key="6">
    <source>
        <dbReference type="ARBA" id="ARBA00022737"/>
    </source>
</evidence>
<protein>
    <submittedName>
        <fullName evidence="14">Polyketide synthase-nonribosomal peptide synthetase</fullName>
    </submittedName>
</protein>
<dbReference type="SUPFAM" id="SSF56801">
    <property type="entry name" value="Acetyl-CoA synthetase-like"/>
    <property type="match status" value="1"/>
</dbReference>
<dbReference type="InterPro" id="IPR001227">
    <property type="entry name" value="Ac_transferase_dom_sf"/>
</dbReference>
<dbReference type="Pfam" id="PF00109">
    <property type="entry name" value="ketoacyl-synt"/>
    <property type="match status" value="1"/>
</dbReference>
<evidence type="ECO:0000256" key="8">
    <source>
        <dbReference type="ARBA" id="ARBA00029443"/>
    </source>
</evidence>
<dbReference type="Gene3D" id="3.30.559.30">
    <property type="entry name" value="Nonribosomal peptide synthetase, condensation domain"/>
    <property type="match status" value="1"/>
</dbReference>
<dbReference type="InterPro" id="IPR029063">
    <property type="entry name" value="SAM-dependent_MTases_sf"/>
</dbReference>
<organism evidence="14 15">
    <name type="scientific">Penicillium daleae</name>
    <dbReference type="NCBI Taxonomy" id="63821"/>
    <lineage>
        <taxon>Eukaryota</taxon>
        <taxon>Fungi</taxon>
        <taxon>Dikarya</taxon>
        <taxon>Ascomycota</taxon>
        <taxon>Pezizomycotina</taxon>
        <taxon>Eurotiomycetes</taxon>
        <taxon>Eurotiomycetidae</taxon>
        <taxon>Eurotiales</taxon>
        <taxon>Aspergillaceae</taxon>
        <taxon>Penicillium</taxon>
    </lineage>
</organism>
<dbReference type="Pfam" id="PF16197">
    <property type="entry name" value="KAsynt_C_assoc"/>
    <property type="match status" value="1"/>
</dbReference>
<keyword evidence="15" id="KW-1185">Reference proteome</keyword>
<dbReference type="InterPro" id="IPR013217">
    <property type="entry name" value="Methyltransf_12"/>
</dbReference>
<dbReference type="RefSeq" id="XP_056771846.1">
    <property type="nucleotide sequence ID" value="XM_056904079.1"/>
</dbReference>
<evidence type="ECO:0000313" key="15">
    <source>
        <dbReference type="Proteomes" id="UP001213681"/>
    </source>
</evidence>
<dbReference type="Pfam" id="PF21089">
    <property type="entry name" value="PKS_DH_N"/>
    <property type="match status" value="1"/>
</dbReference>
<dbReference type="InterPro" id="IPR036291">
    <property type="entry name" value="NAD(P)-bd_dom_sf"/>
</dbReference>
<dbReference type="GO" id="GO:0008168">
    <property type="term" value="F:methyltransferase activity"/>
    <property type="evidence" value="ECO:0007669"/>
    <property type="project" value="UniProtKB-KW"/>
</dbReference>
<dbReference type="InterPro" id="IPR016039">
    <property type="entry name" value="Thiolase-like"/>
</dbReference>
<dbReference type="InterPro" id="IPR020845">
    <property type="entry name" value="AMP-binding_CS"/>
</dbReference>
<keyword evidence="3" id="KW-0436">Ligase</keyword>
<dbReference type="Gene3D" id="3.40.50.720">
    <property type="entry name" value="NAD(P)-binding Rossmann-like Domain"/>
    <property type="match status" value="2"/>
</dbReference>
<dbReference type="InterPro" id="IPR014031">
    <property type="entry name" value="Ketoacyl_synth_C"/>
</dbReference>
<dbReference type="InterPro" id="IPR049900">
    <property type="entry name" value="PKS_mFAS_DH"/>
</dbReference>
<dbReference type="InterPro" id="IPR001242">
    <property type="entry name" value="Condensation_dom"/>
</dbReference>
<dbReference type="Pfam" id="PF00501">
    <property type="entry name" value="AMP-binding"/>
    <property type="match status" value="1"/>
</dbReference>
<evidence type="ECO:0000256" key="7">
    <source>
        <dbReference type="ARBA" id="ARBA00023268"/>
    </source>
</evidence>
<dbReference type="PROSITE" id="PS52019">
    <property type="entry name" value="PKS_MFAS_DH"/>
    <property type="match status" value="1"/>
</dbReference>
<dbReference type="CDD" id="cd00833">
    <property type="entry name" value="PKS"/>
    <property type="match status" value="1"/>
</dbReference>
<dbReference type="GO" id="GO:0006633">
    <property type="term" value="P:fatty acid biosynthetic process"/>
    <property type="evidence" value="ECO:0007669"/>
    <property type="project" value="InterPro"/>
</dbReference>
<dbReference type="GO" id="GO:0004315">
    <property type="term" value="F:3-oxoacyl-[acyl-carrier-protein] synthase activity"/>
    <property type="evidence" value="ECO:0007669"/>
    <property type="project" value="InterPro"/>
</dbReference>
<dbReference type="InterPro" id="IPR032821">
    <property type="entry name" value="PKS_assoc"/>
</dbReference>
<dbReference type="SUPFAM" id="SSF51735">
    <property type="entry name" value="NAD(P)-binding Rossmann-fold domains"/>
    <property type="match status" value="2"/>
</dbReference>
<dbReference type="PROSITE" id="PS50075">
    <property type="entry name" value="CARRIER"/>
    <property type="match status" value="2"/>
</dbReference>
<dbReference type="CDD" id="cd19532">
    <property type="entry name" value="C_PKS-NRPS"/>
    <property type="match status" value="1"/>
</dbReference>
<feature type="compositionally biased region" description="Low complexity" evidence="10">
    <location>
        <begin position="2512"/>
        <end position="2530"/>
    </location>
</feature>
<dbReference type="Proteomes" id="UP001213681">
    <property type="component" value="Unassembled WGS sequence"/>
</dbReference>
<dbReference type="Pfam" id="PF08242">
    <property type="entry name" value="Methyltransf_12"/>
    <property type="match status" value="1"/>
</dbReference>
<dbReference type="InterPro" id="IPR013968">
    <property type="entry name" value="PKS_KR"/>
</dbReference>
<dbReference type="Pfam" id="PF00668">
    <property type="entry name" value="Condensation"/>
    <property type="match status" value="1"/>
</dbReference>
<dbReference type="CDD" id="cd05930">
    <property type="entry name" value="A_NRPS"/>
    <property type="match status" value="1"/>
</dbReference>
<dbReference type="InterPro" id="IPR049551">
    <property type="entry name" value="PKS_DH_C"/>
</dbReference>
<dbReference type="SUPFAM" id="SSF52151">
    <property type="entry name" value="FabD/lysophospholipase-like"/>
    <property type="match status" value="1"/>
</dbReference>
<dbReference type="Gene3D" id="3.30.300.30">
    <property type="match status" value="1"/>
</dbReference>
<dbReference type="InterPro" id="IPR018201">
    <property type="entry name" value="Ketoacyl_synth_AS"/>
</dbReference>
<dbReference type="InterPro" id="IPR014043">
    <property type="entry name" value="Acyl_transferase_dom"/>
</dbReference>
<evidence type="ECO:0000259" key="13">
    <source>
        <dbReference type="PROSITE" id="PS52019"/>
    </source>
</evidence>
<dbReference type="SUPFAM" id="SSF53901">
    <property type="entry name" value="Thiolase-like"/>
    <property type="match status" value="1"/>
</dbReference>
<keyword evidence="1" id="KW-0596">Phosphopantetheine</keyword>
<dbReference type="InterPro" id="IPR049552">
    <property type="entry name" value="PKS_DH_N"/>
</dbReference>
<dbReference type="SMART" id="SM00823">
    <property type="entry name" value="PKS_PP"/>
    <property type="match status" value="2"/>
</dbReference>
<dbReference type="EMBL" id="JAPVEA010000001">
    <property type="protein sequence ID" value="KAJ5464999.1"/>
    <property type="molecule type" value="Genomic_DNA"/>
</dbReference>
<dbReference type="Pfam" id="PF02801">
    <property type="entry name" value="Ketoacyl-synt_C"/>
    <property type="match status" value="1"/>
</dbReference>
<feature type="region of interest" description="Disordered" evidence="10">
    <location>
        <begin position="2464"/>
        <end position="2498"/>
    </location>
</feature>
<dbReference type="GO" id="GO:0032259">
    <property type="term" value="P:methylation"/>
    <property type="evidence" value="ECO:0007669"/>
    <property type="project" value="UniProtKB-KW"/>
</dbReference>
<evidence type="ECO:0000256" key="1">
    <source>
        <dbReference type="ARBA" id="ARBA00022450"/>
    </source>
</evidence>
<dbReference type="SUPFAM" id="SSF47336">
    <property type="entry name" value="ACP-like"/>
    <property type="match status" value="2"/>
</dbReference>
<dbReference type="GO" id="GO:0009403">
    <property type="term" value="P:toxin biosynthetic process"/>
    <property type="evidence" value="ECO:0007669"/>
    <property type="project" value="UniProtKB-ARBA"/>
</dbReference>
<dbReference type="GO" id="GO:0016874">
    <property type="term" value="F:ligase activity"/>
    <property type="evidence" value="ECO:0007669"/>
    <property type="project" value="UniProtKB-KW"/>
</dbReference>